<dbReference type="CDD" id="cd13970">
    <property type="entry name" value="ABC1_ADCK3"/>
    <property type="match status" value="1"/>
</dbReference>
<gene>
    <name evidence="6" type="ORF">WICPIJ_003757</name>
</gene>
<name>A0A9P8Q6W3_WICPI</name>
<dbReference type="AlphaFoldDB" id="A0A9P8Q6W3"/>
<reference evidence="6" key="2">
    <citation type="submission" date="2021-01" db="EMBL/GenBank/DDBJ databases">
        <authorList>
            <person name="Schikora-Tamarit M.A."/>
        </authorList>
    </citation>
    <scope>NUCLEOTIDE SEQUENCE</scope>
    <source>
        <strain evidence="6">CBS2887</strain>
    </source>
</reference>
<keyword evidence="2" id="KW-0808">Transferase</keyword>
<organism evidence="6 7">
    <name type="scientific">Wickerhamomyces pijperi</name>
    <name type="common">Yeast</name>
    <name type="synonym">Pichia pijperi</name>
    <dbReference type="NCBI Taxonomy" id="599730"/>
    <lineage>
        <taxon>Eukaryota</taxon>
        <taxon>Fungi</taxon>
        <taxon>Dikarya</taxon>
        <taxon>Ascomycota</taxon>
        <taxon>Saccharomycotina</taxon>
        <taxon>Saccharomycetes</taxon>
        <taxon>Phaffomycetales</taxon>
        <taxon>Wickerhamomycetaceae</taxon>
        <taxon>Wickerhamomyces</taxon>
    </lineage>
</organism>
<protein>
    <recommendedName>
        <fullName evidence="5">ABC1 atypical kinase-like domain-containing protein</fullName>
    </recommendedName>
</protein>
<evidence type="ECO:0000313" key="7">
    <source>
        <dbReference type="Proteomes" id="UP000774326"/>
    </source>
</evidence>
<dbReference type="Proteomes" id="UP000774326">
    <property type="component" value="Unassembled WGS sequence"/>
</dbReference>
<accession>A0A9P8Q6W3</accession>
<evidence type="ECO:0000256" key="4">
    <source>
        <dbReference type="ARBA" id="ARBA00022840"/>
    </source>
</evidence>
<keyword evidence="4" id="KW-0067">ATP-binding</keyword>
<dbReference type="InterPro" id="IPR011009">
    <property type="entry name" value="Kinase-like_dom_sf"/>
</dbReference>
<reference evidence="6" key="1">
    <citation type="journal article" date="2021" name="Open Biol.">
        <title>Shared evolutionary footprints suggest mitochondrial oxidative damage underlies multiple complex I losses in fungi.</title>
        <authorList>
            <person name="Schikora-Tamarit M.A."/>
            <person name="Marcet-Houben M."/>
            <person name="Nosek J."/>
            <person name="Gabaldon T."/>
        </authorList>
    </citation>
    <scope>NUCLEOTIDE SEQUENCE</scope>
    <source>
        <strain evidence="6">CBS2887</strain>
    </source>
</reference>
<keyword evidence="7" id="KW-1185">Reference proteome</keyword>
<dbReference type="InterPro" id="IPR034646">
    <property type="entry name" value="ADCK3_dom"/>
</dbReference>
<evidence type="ECO:0000256" key="2">
    <source>
        <dbReference type="ARBA" id="ARBA00022679"/>
    </source>
</evidence>
<dbReference type="GO" id="GO:0016740">
    <property type="term" value="F:transferase activity"/>
    <property type="evidence" value="ECO:0007669"/>
    <property type="project" value="UniProtKB-KW"/>
</dbReference>
<dbReference type="PANTHER" id="PTHR43851">
    <property type="match status" value="1"/>
</dbReference>
<evidence type="ECO:0000256" key="3">
    <source>
        <dbReference type="ARBA" id="ARBA00022741"/>
    </source>
</evidence>
<feature type="domain" description="ABC1 atypical kinase-like" evidence="5">
    <location>
        <begin position="89"/>
        <end position="327"/>
    </location>
</feature>
<dbReference type="GO" id="GO:0006744">
    <property type="term" value="P:ubiquinone biosynthetic process"/>
    <property type="evidence" value="ECO:0007669"/>
    <property type="project" value="TreeGrafter"/>
</dbReference>
<dbReference type="PANTHER" id="PTHR43851:SF3">
    <property type="entry name" value="COENZYME Q8"/>
    <property type="match status" value="1"/>
</dbReference>
<dbReference type="EMBL" id="JAEUBG010002063">
    <property type="protein sequence ID" value="KAH3685283.1"/>
    <property type="molecule type" value="Genomic_DNA"/>
</dbReference>
<sequence>MPTTKLQRLFQYGSLATSMSLNAASDGIKSVVSGQKTSLKQLALSSKNVSLLGDRLKKMRGAALKVGQMLSIQDESFLPREISQLLQTVQNQSYFMPPRQLNRILTANFGDQWRAKFKSFNETPIASASISQVHSAVLQSGEKVAVKIQYPGVKDSIDSDMDTLLALLSASSLLPKGMYADKSIANAREELKWECDFIREAQAIKKFGELLADDSVFVVPKVYDHLTTKDIITMDYLEGEPITDLSRDDQQLKDWIGSEIMRLCLCEIAVFKFMQTDPNWGNFLYNSQTGKIELIDFGASRGFDDQFISNYVHCLTAGVNQDYEQVKLYSTKLGYLTGLETKEMTDAHVESIMVLGEPFRPTSSSQDSTYDFSKQDVTNRVKAKIGLMLRERLTPPPEETYSLHRKFSGVFLLCTRLQAKIKCHELFERYFK</sequence>
<dbReference type="GO" id="GO:0005524">
    <property type="term" value="F:ATP binding"/>
    <property type="evidence" value="ECO:0007669"/>
    <property type="project" value="UniProtKB-KW"/>
</dbReference>
<comment type="similarity">
    <text evidence="1">Belongs to the protein kinase superfamily. ADCK protein kinase family.</text>
</comment>
<proteinExistence type="inferred from homology"/>
<dbReference type="Pfam" id="PF03109">
    <property type="entry name" value="ABC1"/>
    <property type="match status" value="1"/>
</dbReference>
<dbReference type="InterPro" id="IPR051409">
    <property type="entry name" value="Atypical_kinase_ADCK"/>
</dbReference>
<evidence type="ECO:0000256" key="1">
    <source>
        <dbReference type="ARBA" id="ARBA00009670"/>
    </source>
</evidence>
<comment type="caution">
    <text evidence="6">The sequence shown here is derived from an EMBL/GenBank/DDBJ whole genome shotgun (WGS) entry which is preliminary data.</text>
</comment>
<dbReference type="OrthoDB" id="201153at2759"/>
<dbReference type="SUPFAM" id="SSF56112">
    <property type="entry name" value="Protein kinase-like (PK-like)"/>
    <property type="match status" value="1"/>
</dbReference>
<evidence type="ECO:0000313" key="6">
    <source>
        <dbReference type="EMBL" id="KAH3685283.1"/>
    </source>
</evidence>
<dbReference type="InterPro" id="IPR004147">
    <property type="entry name" value="ABC1_dom"/>
</dbReference>
<evidence type="ECO:0000259" key="5">
    <source>
        <dbReference type="Pfam" id="PF03109"/>
    </source>
</evidence>
<keyword evidence="3" id="KW-0547">Nucleotide-binding</keyword>